<feature type="region of interest" description="Disordered" evidence="1">
    <location>
        <begin position="1"/>
        <end position="316"/>
    </location>
</feature>
<evidence type="ECO:0000313" key="3">
    <source>
        <dbReference type="Proteomes" id="UP001224845"/>
    </source>
</evidence>
<feature type="compositionally biased region" description="Basic and acidic residues" evidence="1">
    <location>
        <begin position="9"/>
        <end position="26"/>
    </location>
</feature>
<feature type="compositionally biased region" description="Basic residues" evidence="1">
    <location>
        <begin position="83"/>
        <end position="92"/>
    </location>
</feature>
<evidence type="ECO:0000313" key="2">
    <source>
        <dbReference type="EMBL" id="MDP9971740.1"/>
    </source>
</evidence>
<feature type="compositionally biased region" description="Basic residues" evidence="1">
    <location>
        <begin position="267"/>
        <end position="292"/>
    </location>
</feature>
<feature type="compositionally biased region" description="Basic residues" evidence="1">
    <location>
        <begin position="56"/>
        <end position="74"/>
    </location>
</feature>
<comment type="caution">
    <text evidence="2">The sequence shown here is derived from an EMBL/GenBank/DDBJ whole genome shotgun (WGS) entry which is preliminary data.</text>
</comment>
<feature type="compositionally biased region" description="Basic and acidic residues" evidence="1">
    <location>
        <begin position="193"/>
        <end position="207"/>
    </location>
</feature>
<reference evidence="2" key="1">
    <citation type="submission" date="2023-07" db="EMBL/GenBank/DDBJ databases">
        <title>Sorghum-associated microbial communities from plants grown in Nebraska, USA.</title>
        <authorList>
            <person name="Schachtman D."/>
        </authorList>
    </citation>
    <scope>NUCLEOTIDE SEQUENCE</scope>
    <source>
        <strain evidence="2">DS3315</strain>
    </source>
</reference>
<dbReference type="Proteomes" id="UP001224845">
    <property type="component" value="Unassembled WGS sequence"/>
</dbReference>
<dbReference type="EMBL" id="JAUSRV010000007">
    <property type="protein sequence ID" value="MDP9971740.1"/>
    <property type="molecule type" value="Genomic_DNA"/>
</dbReference>
<protein>
    <submittedName>
        <fullName evidence="2">Uncharacterized protein</fullName>
    </submittedName>
</protein>
<feature type="compositionally biased region" description="Basic and acidic residues" evidence="1">
    <location>
        <begin position="293"/>
        <end position="308"/>
    </location>
</feature>
<proteinExistence type="predicted"/>
<organism evidence="2 3">
    <name type="scientific">Variovorax paradoxus</name>
    <dbReference type="NCBI Taxonomy" id="34073"/>
    <lineage>
        <taxon>Bacteria</taxon>
        <taxon>Pseudomonadati</taxon>
        <taxon>Pseudomonadota</taxon>
        <taxon>Betaproteobacteria</taxon>
        <taxon>Burkholderiales</taxon>
        <taxon>Comamonadaceae</taxon>
        <taxon>Variovorax</taxon>
    </lineage>
</organism>
<sequence length="368" mass="41052">MNSARKGPMSRDRPQAAAERSEDRVRTVAKPAALDSGPGALCVGQEAASNAEATRTGRRHPHATPHRPRAACHRGRCEARATRPLRNRRTPRRAAWSATAVHARPLGDPRRFPGRPALLRPSRASASRRRRRPRTAREPGTGTGTGKMPRPAQRPRPSKAGVVRRSSPLAEIRVDSSLELRTGYAQGGTDAQQRTERTEKEETERRSPATPAARRSGLDAFCHARLLREGAQTPVDPEMLSSAIGRPDTPRRSVKSPGLTNPGSRKPSSRSRRSKTISRPRSRPRSPAKRPHVRPEQLDHGQRIETRLSPRRQAVGQWQLEPHRRWRESRKWQLFRSPCVTLHIAASPTLRSLYSGRREAQQDGTAHT</sequence>
<name>A0AAW8EGZ8_VARPD</name>
<dbReference type="AlphaFoldDB" id="A0AAW8EGZ8"/>
<evidence type="ECO:0000256" key="1">
    <source>
        <dbReference type="SAM" id="MobiDB-lite"/>
    </source>
</evidence>
<gene>
    <name evidence="2" type="ORF">J2W39_002982</name>
</gene>
<feature type="compositionally biased region" description="Low complexity" evidence="1">
    <location>
        <begin position="115"/>
        <end position="125"/>
    </location>
</feature>
<accession>A0AAW8EGZ8</accession>